<keyword evidence="2" id="KW-0413">Isomerase</keyword>
<dbReference type="PANTHER" id="PTHR21198:SF7">
    <property type="entry name" value="ASPARTATE-GLUTAMATE RACEMASE FAMILY"/>
    <property type="match status" value="1"/>
</dbReference>
<proteinExistence type="inferred from homology"/>
<comment type="similarity">
    <text evidence="1">Belongs to the aspartate/glutamate racemases family.</text>
</comment>
<dbReference type="NCBIfam" id="TIGR00035">
    <property type="entry name" value="asp_race"/>
    <property type="match status" value="1"/>
</dbReference>
<dbReference type="SUPFAM" id="SSF53681">
    <property type="entry name" value="Aspartate/glutamate racemase"/>
    <property type="match status" value="2"/>
</dbReference>
<dbReference type="Proteomes" id="UP000315677">
    <property type="component" value="Unassembled WGS sequence"/>
</dbReference>
<accession>A0A543D3T2</accession>
<comment type="caution">
    <text evidence="3">The sequence shown here is derived from an EMBL/GenBank/DDBJ whole genome shotgun (WGS) entry which is preliminary data.</text>
</comment>
<name>A0A543D3T2_9PSEU</name>
<dbReference type="EMBL" id="VFPA01000005">
    <property type="protein sequence ID" value="TQM03997.1"/>
    <property type="molecule type" value="Genomic_DNA"/>
</dbReference>
<dbReference type="Pfam" id="PF01177">
    <property type="entry name" value="Asp_Glu_race"/>
    <property type="match status" value="1"/>
</dbReference>
<organism evidence="3 4">
    <name type="scientific">Pseudonocardia kunmingensis</name>
    <dbReference type="NCBI Taxonomy" id="630975"/>
    <lineage>
        <taxon>Bacteria</taxon>
        <taxon>Bacillati</taxon>
        <taxon>Actinomycetota</taxon>
        <taxon>Actinomycetes</taxon>
        <taxon>Pseudonocardiales</taxon>
        <taxon>Pseudonocardiaceae</taxon>
        <taxon>Pseudonocardia</taxon>
    </lineage>
</organism>
<dbReference type="PANTHER" id="PTHR21198">
    <property type="entry name" value="GLUTAMATE RACEMASE"/>
    <property type="match status" value="1"/>
</dbReference>
<evidence type="ECO:0000313" key="3">
    <source>
        <dbReference type="EMBL" id="TQM03997.1"/>
    </source>
</evidence>
<keyword evidence="4" id="KW-1185">Reference proteome</keyword>
<dbReference type="InterPro" id="IPR015942">
    <property type="entry name" value="Asp/Glu/hydantoin_racemase"/>
</dbReference>
<dbReference type="AlphaFoldDB" id="A0A543D3T2"/>
<protein>
    <submittedName>
        <fullName evidence="3">Aspartate racemase</fullName>
    </submittedName>
</protein>
<gene>
    <name evidence="3" type="ORF">FB558_7026</name>
</gene>
<evidence type="ECO:0000256" key="2">
    <source>
        <dbReference type="ARBA" id="ARBA00023235"/>
    </source>
</evidence>
<sequence length="245" mass="25807">MSAMRRIGVIGGMSWYSTAEYYRVINERVQERRGGHHSADLLVHSLDFSGIRQCQVDRDWERAGAIMRASADGLVGAGAELVVLATNLMHKAAGAIEDGLGVPFLHIADAVAQESARLGTRRIGLLGARPVLEDGFYAERLSRHGIDTVVPGAAARDRLDEIIFGELTVGEVRPESSAALQAAVRELAGAGAQAVALACTELELALTQADAALPLIATARTHARAAADLSLSPTPHTTNGTLVAT</sequence>
<evidence type="ECO:0000256" key="1">
    <source>
        <dbReference type="ARBA" id="ARBA00007847"/>
    </source>
</evidence>
<evidence type="ECO:0000313" key="4">
    <source>
        <dbReference type="Proteomes" id="UP000315677"/>
    </source>
</evidence>
<reference evidence="3 4" key="1">
    <citation type="submission" date="2019-06" db="EMBL/GenBank/DDBJ databases">
        <title>Sequencing the genomes of 1000 actinobacteria strains.</title>
        <authorList>
            <person name="Klenk H.-P."/>
        </authorList>
    </citation>
    <scope>NUCLEOTIDE SEQUENCE [LARGE SCALE GENOMIC DNA]</scope>
    <source>
        <strain evidence="3 4">DSM 45301</strain>
    </source>
</reference>
<dbReference type="Gene3D" id="3.40.50.1860">
    <property type="match status" value="2"/>
</dbReference>
<dbReference type="InterPro" id="IPR004380">
    <property type="entry name" value="Asp_race"/>
</dbReference>
<dbReference type="GO" id="GO:0047661">
    <property type="term" value="F:amino-acid racemase activity"/>
    <property type="evidence" value="ECO:0007669"/>
    <property type="project" value="InterPro"/>
</dbReference>
<dbReference type="InterPro" id="IPR001920">
    <property type="entry name" value="Asp/Glu_race"/>
</dbReference>